<evidence type="ECO:0000313" key="2">
    <source>
        <dbReference type="Proteomes" id="UP000242715"/>
    </source>
</evidence>
<evidence type="ECO:0000313" key="1">
    <source>
        <dbReference type="EMBL" id="GAU50405.1"/>
    </source>
</evidence>
<keyword evidence="2" id="KW-1185">Reference proteome</keyword>
<dbReference type="OrthoDB" id="364892at2759"/>
<dbReference type="InterPro" id="IPR027417">
    <property type="entry name" value="P-loop_NTPase"/>
</dbReference>
<sequence>MVEGILLVVDSVEGPMPQTRFVLKRTLEFGHACDFQVIYANAKKEKAGLSPENLVDDLGPLFECIMRCIPGPRIDKDGSLQMLVSIWAYSNWALGSWSFTKRDGNWRIANNTSLIVQKGCRLVIYVPCGISDIQIGETIADKVTRKALSSIKVEEPTVKMIFAVNT</sequence>
<dbReference type="Proteomes" id="UP000242715">
    <property type="component" value="Unassembled WGS sequence"/>
</dbReference>
<name>A0A2Z6PJ43_TRISU</name>
<dbReference type="AlphaFoldDB" id="A0A2Z6PJ43"/>
<organism evidence="1 2">
    <name type="scientific">Trifolium subterraneum</name>
    <name type="common">Subterranean clover</name>
    <dbReference type="NCBI Taxonomy" id="3900"/>
    <lineage>
        <taxon>Eukaryota</taxon>
        <taxon>Viridiplantae</taxon>
        <taxon>Streptophyta</taxon>
        <taxon>Embryophyta</taxon>
        <taxon>Tracheophyta</taxon>
        <taxon>Spermatophyta</taxon>
        <taxon>Magnoliopsida</taxon>
        <taxon>eudicotyledons</taxon>
        <taxon>Gunneridae</taxon>
        <taxon>Pentapetalae</taxon>
        <taxon>rosids</taxon>
        <taxon>fabids</taxon>
        <taxon>Fabales</taxon>
        <taxon>Fabaceae</taxon>
        <taxon>Papilionoideae</taxon>
        <taxon>50 kb inversion clade</taxon>
        <taxon>NPAAA clade</taxon>
        <taxon>Hologalegina</taxon>
        <taxon>IRL clade</taxon>
        <taxon>Trifolieae</taxon>
        <taxon>Trifolium</taxon>
    </lineage>
</organism>
<dbReference type="EMBL" id="DF974761">
    <property type="protein sequence ID" value="GAU50405.1"/>
    <property type="molecule type" value="Genomic_DNA"/>
</dbReference>
<gene>
    <name evidence="1" type="ORF">TSUD_244520</name>
</gene>
<proteinExistence type="predicted"/>
<reference evidence="2" key="1">
    <citation type="journal article" date="2017" name="Front. Plant Sci.">
        <title>Climate Clever Clovers: New Paradigm to Reduce the Environmental Footprint of Ruminants by Breeding Low Methanogenic Forages Utilizing Haplotype Variation.</title>
        <authorList>
            <person name="Kaur P."/>
            <person name="Appels R."/>
            <person name="Bayer P.E."/>
            <person name="Keeble-Gagnere G."/>
            <person name="Wang J."/>
            <person name="Hirakawa H."/>
            <person name="Shirasawa K."/>
            <person name="Vercoe P."/>
            <person name="Stefanova K."/>
            <person name="Durmic Z."/>
            <person name="Nichols P."/>
            <person name="Revell C."/>
            <person name="Isobe S.N."/>
            <person name="Edwards D."/>
            <person name="Erskine W."/>
        </authorList>
    </citation>
    <scope>NUCLEOTIDE SEQUENCE [LARGE SCALE GENOMIC DNA]</scope>
    <source>
        <strain evidence="2">cv. Daliak</strain>
    </source>
</reference>
<protein>
    <submittedName>
        <fullName evidence="1">Uncharacterized protein</fullName>
    </submittedName>
</protein>
<accession>A0A2Z6PJ43</accession>
<dbReference type="Gene3D" id="3.40.50.300">
    <property type="entry name" value="P-loop containing nucleotide triphosphate hydrolases"/>
    <property type="match status" value="1"/>
</dbReference>